<dbReference type="InterPro" id="IPR050796">
    <property type="entry name" value="SCF_F-box_component"/>
</dbReference>
<dbReference type="InterPro" id="IPR005174">
    <property type="entry name" value="KIB1-4_b-propeller"/>
</dbReference>
<feature type="domain" description="KIB1-4 beta-propeller" evidence="1">
    <location>
        <begin position="5"/>
        <end position="130"/>
    </location>
</feature>
<dbReference type="EMBL" id="JAAIUW010000010">
    <property type="protein sequence ID" value="KAF7812269.1"/>
    <property type="molecule type" value="Genomic_DNA"/>
</dbReference>
<dbReference type="PANTHER" id="PTHR31672:SF13">
    <property type="entry name" value="F-BOX PROTEIN CPR30-LIKE"/>
    <property type="match status" value="1"/>
</dbReference>
<name>A0A834WCM0_9FABA</name>
<dbReference type="OrthoDB" id="1372290at2759"/>
<evidence type="ECO:0000313" key="2">
    <source>
        <dbReference type="EMBL" id="KAF7812269.1"/>
    </source>
</evidence>
<evidence type="ECO:0000313" key="3">
    <source>
        <dbReference type="Proteomes" id="UP000634136"/>
    </source>
</evidence>
<proteinExistence type="predicted"/>
<dbReference type="InterPro" id="IPR011043">
    <property type="entry name" value="Gal_Oxase/kelch_b-propeller"/>
</dbReference>
<gene>
    <name evidence="2" type="ORF">G2W53_033245</name>
</gene>
<dbReference type="AlphaFoldDB" id="A0A834WCM0"/>
<organism evidence="2 3">
    <name type="scientific">Senna tora</name>
    <dbReference type="NCBI Taxonomy" id="362788"/>
    <lineage>
        <taxon>Eukaryota</taxon>
        <taxon>Viridiplantae</taxon>
        <taxon>Streptophyta</taxon>
        <taxon>Embryophyta</taxon>
        <taxon>Tracheophyta</taxon>
        <taxon>Spermatophyta</taxon>
        <taxon>Magnoliopsida</taxon>
        <taxon>eudicotyledons</taxon>
        <taxon>Gunneridae</taxon>
        <taxon>Pentapetalae</taxon>
        <taxon>rosids</taxon>
        <taxon>fabids</taxon>
        <taxon>Fabales</taxon>
        <taxon>Fabaceae</taxon>
        <taxon>Caesalpinioideae</taxon>
        <taxon>Cassia clade</taxon>
        <taxon>Senna</taxon>
    </lineage>
</organism>
<sequence>MPDLVGVDEGVLCFRKTKPTGSVRFFLWNSVTNQSVKISVPNVVSSGTILRSGFCFHKDNQEFCIVLIWSSTNNLEPTYMSVFSSFNRKWSDVSEPVYDANSLFDSSIHIDGKIYWLSSNKDINYGELNVLVSFDVKERTWSINKIILKLLAGSCVGQVQVIS</sequence>
<dbReference type="Proteomes" id="UP000634136">
    <property type="component" value="Unassembled WGS sequence"/>
</dbReference>
<dbReference type="Pfam" id="PF03478">
    <property type="entry name" value="Beta-prop_KIB1-4"/>
    <property type="match status" value="1"/>
</dbReference>
<evidence type="ECO:0000259" key="1">
    <source>
        <dbReference type="Pfam" id="PF03478"/>
    </source>
</evidence>
<dbReference type="SUPFAM" id="SSF50965">
    <property type="entry name" value="Galactose oxidase, central domain"/>
    <property type="match status" value="1"/>
</dbReference>
<comment type="caution">
    <text evidence="2">The sequence shown here is derived from an EMBL/GenBank/DDBJ whole genome shotgun (WGS) entry which is preliminary data.</text>
</comment>
<reference evidence="2" key="1">
    <citation type="submission" date="2020-09" db="EMBL/GenBank/DDBJ databases">
        <title>Genome-Enabled Discovery of Anthraquinone Biosynthesis in Senna tora.</title>
        <authorList>
            <person name="Kang S.-H."/>
            <person name="Pandey R.P."/>
            <person name="Lee C.-M."/>
            <person name="Sim J.-S."/>
            <person name="Jeong J.-T."/>
            <person name="Choi B.-S."/>
            <person name="Jung M."/>
            <person name="Ginzburg D."/>
            <person name="Zhao K."/>
            <person name="Won S.Y."/>
            <person name="Oh T.-J."/>
            <person name="Yu Y."/>
            <person name="Kim N.-H."/>
            <person name="Lee O.R."/>
            <person name="Lee T.-H."/>
            <person name="Bashyal P."/>
            <person name="Kim T.-S."/>
            <person name="Lee W.-H."/>
            <person name="Kawkins C."/>
            <person name="Kim C.-K."/>
            <person name="Kim J.S."/>
            <person name="Ahn B.O."/>
            <person name="Rhee S.Y."/>
            <person name="Sohng J.K."/>
        </authorList>
    </citation>
    <scope>NUCLEOTIDE SEQUENCE</scope>
    <source>
        <tissue evidence="2">Leaf</tissue>
    </source>
</reference>
<protein>
    <submittedName>
        <fullName evidence="2">F-box/kelch-repeat protein</fullName>
    </submittedName>
</protein>
<dbReference type="PANTHER" id="PTHR31672">
    <property type="entry name" value="BNACNNG10540D PROTEIN"/>
    <property type="match status" value="1"/>
</dbReference>
<keyword evidence="3" id="KW-1185">Reference proteome</keyword>
<accession>A0A834WCM0</accession>